<evidence type="ECO:0000313" key="6">
    <source>
        <dbReference type="EMBL" id="HIU55836.1"/>
    </source>
</evidence>
<evidence type="ECO:0000256" key="1">
    <source>
        <dbReference type="ARBA" id="ARBA00004141"/>
    </source>
</evidence>
<name>A0A9D1SD71_9BACT</name>
<organism evidence="6 7">
    <name type="scientific">Candidatus Gallibacteroides avistercoris</name>
    <dbReference type="NCBI Taxonomy" id="2840833"/>
    <lineage>
        <taxon>Bacteria</taxon>
        <taxon>Pseudomonadati</taxon>
        <taxon>Bacteroidota</taxon>
        <taxon>Bacteroidia</taxon>
        <taxon>Bacteroidales</taxon>
        <taxon>Bacteroidaceae</taxon>
        <taxon>Bacteroidaceae incertae sedis</taxon>
        <taxon>Candidatus Gallibacteroides</taxon>
    </lineage>
</organism>
<accession>A0A9D1SD71</accession>
<dbReference type="Pfam" id="PF05105">
    <property type="entry name" value="Phage_holin_4_1"/>
    <property type="match status" value="1"/>
</dbReference>
<dbReference type="EMBL" id="DVNA01000193">
    <property type="protein sequence ID" value="HIU55836.1"/>
    <property type="molecule type" value="Genomic_DNA"/>
</dbReference>
<evidence type="ECO:0000256" key="5">
    <source>
        <dbReference type="SAM" id="Phobius"/>
    </source>
</evidence>
<reference evidence="6" key="2">
    <citation type="journal article" date="2021" name="PeerJ">
        <title>Extensive microbial diversity within the chicken gut microbiome revealed by metagenomics and culture.</title>
        <authorList>
            <person name="Gilroy R."/>
            <person name="Ravi A."/>
            <person name="Getino M."/>
            <person name="Pursley I."/>
            <person name="Horton D.L."/>
            <person name="Alikhan N.F."/>
            <person name="Baker D."/>
            <person name="Gharbi K."/>
            <person name="Hall N."/>
            <person name="Watson M."/>
            <person name="Adriaenssens E.M."/>
            <person name="Foster-Nyarko E."/>
            <person name="Jarju S."/>
            <person name="Secka A."/>
            <person name="Antonio M."/>
            <person name="Oren A."/>
            <person name="Chaudhuri R.R."/>
            <person name="La Ragione R."/>
            <person name="Hildebrand F."/>
            <person name="Pallen M.J."/>
        </authorList>
    </citation>
    <scope>NUCLEOTIDE SEQUENCE</scope>
    <source>
        <strain evidence="6">CHK158-818</strain>
    </source>
</reference>
<dbReference type="InterPro" id="IPR006480">
    <property type="entry name" value="Phage_holin_4_1"/>
</dbReference>
<keyword evidence="3 5" id="KW-1133">Transmembrane helix</keyword>
<feature type="transmembrane region" description="Helical" evidence="5">
    <location>
        <begin position="24"/>
        <end position="43"/>
    </location>
</feature>
<evidence type="ECO:0000256" key="3">
    <source>
        <dbReference type="ARBA" id="ARBA00022989"/>
    </source>
</evidence>
<evidence type="ECO:0000313" key="7">
    <source>
        <dbReference type="Proteomes" id="UP000824112"/>
    </source>
</evidence>
<dbReference type="GO" id="GO:0016020">
    <property type="term" value="C:membrane"/>
    <property type="evidence" value="ECO:0007669"/>
    <property type="project" value="UniProtKB-SubCell"/>
</dbReference>
<sequence length="151" mass="17409">MTKLFITIVFPVWALSAQEGLRAFLLPLWPMYVLFAALVLADLRLGVRAARLRGEVVRRSRAWRRTLSKYIDYCCVVTACKMFDDFIVSQYSVPLVYISFCLVLAWVELDSVFSNFGELHGINVLKAVKQFINEKISIDLPEKKDRRDADK</sequence>
<comment type="caution">
    <text evidence="6">The sequence shown here is derived from an EMBL/GenBank/DDBJ whole genome shotgun (WGS) entry which is preliminary data.</text>
</comment>
<protein>
    <submittedName>
        <fullName evidence="6">Phage holin family protein</fullName>
    </submittedName>
</protein>
<proteinExistence type="predicted"/>
<gene>
    <name evidence="6" type="ORF">IAB03_08550</name>
</gene>
<evidence type="ECO:0000256" key="4">
    <source>
        <dbReference type="ARBA" id="ARBA00023136"/>
    </source>
</evidence>
<dbReference type="AlphaFoldDB" id="A0A9D1SD71"/>
<keyword evidence="2 5" id="KW-0812">Transmembrane</keyword>
<dbReference type="Proteomes" id="UP000824112">
    <property type="component" value="Unassembled WGS sequence"/>
</dbReference>
<feature type="transmembrane region" description="Helical" evidence="5">
    <location>
        <begin position="91"/>
        <end position="109"/>
    </location>
</feature>
<reference evidence="6" key="1">
    <citation type="submission" date="2020-10" db="EMBL/GenBank/DDBJ databases">
        <authorList>
            <person name="Gilroy R."/>
        </authorList>
    </citation>
    <scope>NUCLEOTIDE SEQUENCE</scope>
    <source>
        <strain evidence="6">CHK158-818</strain>
    </source>
</reference>
<keyword evidence="4 5" id="KW-0472">Membrane</keyword>
<comment type="subcellular location">
    <subcellularLocation>
        <location evidence="1">Membrane</location>
        <topology evidence="1">Multi-pass membrane protein</topology>
    </subcellularLocation>
</comment>
<evidence type="ECO:0000256" key="2">
    <source>
        <dbReference type="ARBA" id="ARBA00022692"/>
    </source>
</evidence>